<keyword evidence="4 6" id="KW-0694">RNA-binding</keyword>
<evidence type="ECO:0000256" key="2">
    <source>
        <dbReference type="ARBA" id="ARBA00023274"/>
    </source>
</evidence>
<dbReference type="SMART" id="SM01387">
    <property type="entry name" value="Ribosomal_S15"/>
    <property type="match status" value="1"/>
</dbReference>
<dbReference type="STRING" id="1612624.ADU59_04895"/>
<dbReference type="GO" id="GO:0006412">
    <property type="term" value="P:translation"/>
    <property type="evidence" value="ECO:0007669"/>
    <property type="project" value="UniProtKB-UniRule"/>
</dbReference>
<dbReference type="AlphaFoldDB" id="A0A1C7P733"/>
<dbReference type="SUPFAM" id="SSF47060">
    <property type="entry name" value="S15/NS1 RNA-binding domain"/>
    <property type="match status" value="1"/>
</dbReference>
<evidence type="ECO:0000313" key="8">
    <source>
        <dbReference type="Proteomes" id="UP000093111"/>
    </source>
</evidence>
<keyword evidence="8" id="KW-1185">Reference proteome</keyword>
<sequence>MSITAERKAALIKEYAIVEGDTGSPEVQIAILTERINNLTDHFKGHKKDNHSRRGLLAMVSTRRSLLDYVKGKEEARYTKLITALGIRR</sequence>
<protein>
    <recommendedName>
        <fullName evidence="4">Small ribosomal subunit protein uS15</fullName>
    </recommendedName>
</protein>
<comment type="subunit">
    <text evidence="3 4">Part of the 30S ribosomal subunit. Forms a bridge to the 50S subunit in the 70S ribosome, contacting the 23S rRNA.</text>
</comment>
<dbReference type="PATRIC" id="fig|1612624.7.peg.1023"/>
<dbReference type="PANTHER" id="PTHR23321">
    <property type="entry name" value="RIBOSOMAL PROTEIN S15, BACTERIAL AND ORGANELLAR"/>
    <property type="match status" value="1"/>
</dbReference>
<dbReference type="FunFam" id="1.10.287.10:FF:000002">
    <property type="entry name" value="30S ribosomal protein S15"/>
    <property type="match status" value="1"/>
</dbReference>
<proteinExistence type="inferred from homology"/>
<dbReference type="HAMAP" id="MF_01343_B">
    <property type="entry name" value="Ribosomal_uS15_B"/>
    <property type="match status" value="1"/>
</dbReference>
<name>A0A1C7P733_9HYPH</name>
<evidence type="ECO:0000313" key="7">
    <source>
        <dbReference type="EMBL" id="OBZ97030.1"/>
    </source>
</evidence>
<dbReference type="GO" id="GO:0022627">
    <property type="term" value="C:cytosolic small ribosomal subunit"/>
    <property type="evidence" value="ECO:0007669"/>
    <property type="project" value="TreeGrafter"/>
</dbReference>
<evidence type="ECO:0000256" key="6">
    <source>
        <dbReference type="RuleBase" id="RU004524"/>
    </source>
</evidence>
<keyword evidence="1 4" id="KW-0689">Ribosomal protein</keyword>
<dbReference type="Proteomes" id="UP000093111">
    <property type="component" value="Unassembled WGS sequence"/>
</dbReference>
<dbReference type="PROSITE" id="PS00362">
    <property type="entry name" value="RIBOSOMAL_S15"/>
    <property type="match status" value="1"/>
</dbReference>
<comment type="similarity">
    <text evidence="4 5">Belongs to the universal ribosomal protein uS15 family.</text>
</comment>
<comment type="function">
    <text evidence="4 6">One of the primary rRNA binding proteins, it binds directly to 16S rRNA where it helps nucleate assembly of the platform of the 30S subunit by binding and bridging several RNA helices of the 16S rRNA.</text>
</comment>
<dbReference type="PANTHER" id="PTHR23321:SF26">
    <property type="entry name" value="SMALL RIBOSOMAL SUBUNIT PROTEIN US15M"/>
    <property type="match status" value="1"/>
</dbReference>
<dbReference type="EMBL" id="LGLV01000004">
    <property type="protein sequence ID" value="OBZ97030.1"/>
    <property type="molecule type" value="Genomic_DNA"/>
</dbReference>
<dbReference type="GO" id="GO:0019843">
    <property type="term" value="F:rRNA binding"/>
    <property type="evidence" value="ECO:0007669"/>
    <property type="project" value="UniProtKB-UniRule"/>
</dbReference>
<keyword evidence="2 4" id="KW-0687">Ribonucleoprotein</keyword>
<dbReference type="NCBIfam" id="TIGR00952">
    <property type="entry name" value="S15_bact"/>
    <property type="match status" value="1"/>
</dbReference>
<evidence type="ECO:0000256" key="3">
    <source>
        <dbReference type="ARBA" id="ARBA00064542"/>
    </source>
</evidence>
<dbReference type="InterPro" id="IPR005290">
    <property type="entry name" value="Ribosomal_uS15_bac-type"/>
</dbReference>
<evidence type="ECO:0000256" key="5">
    <source>
        <dbReference type="RuleBase" id="RU003919"/>
    </source>
</evidence>
<keyword evidence="4 6" id="KW-0699">rRNA-binding</keyword>
<dbReference type="Gene3D" id="6.10.250.3130">
    <property type="match status" value="1"/>
</dbReference>
<evidence type="ECO:0000256" key="1">
    <source>
        <dbReference type="ARBA" id="ARBA00022980"/>
    </source>
</evidence>
<comment type="caution">
    <text evidence="7">The sequence shown here is derived from an EMBL/GenBank/DDBJ whole genome shotgun (WGS) entry which is preliminary data.</text>
</comment>
<accession>A0A1C7P733</accession>
<dbReference type="RefSeq" id="WP_068952173.1">
    <property type="nucleotide sequence ID" value="NZ_LGLV01000004.1"/>
</dbReference>
<dbReference type="Pfam" id="PF00312">
    <property type="entry name" value="Ribosomal_S15"/>
    <property type="match status" value="1"/>
</dbReference>
<dbReference type="OrthoDB" id="9799262at2"/>
<dbReference type="Gene3D" id="1.10.287.10">
    <property type="entry name" value="S15/NS1, RNA-binding"/>
    <property type="match status" value="1"/>
</dbReference>
<gene>
    <name evidence="4" type="primary">rpsO</name>
    <name evidence="7" type="ORF">ADU59_04895</name>
</gene>
<dbReference type="InterPro" id="IPR000589">
    <property type="entry name" value="Ribosomal_uS15"/>
</dbReference>
<dbReference type="CDD" id="cd00353">
    <property type="entry name" value="Ribosomal_S15p_S13e"/>
    <property type="match status" value="1"/>
</dbReference>
<evidence type="ECO:0000256" key="4">
    <source>
        <dbReference type="HAMAP-Rule" id="MF_01343"/>
    </source>
</evidence>
<dbReference type="InterPro" id="IPR009068">
    <property type="entry name" value="uS15_NS1_RNA-bd_sf"/>
</dbReference>
<dbReference type="GO" id="GO:0003735">
    <property type="term" value="F:structural constituent of ribosome"/>
    <property type="evidence" value="ECO:0007669"/>
    <property type="project" value="InterPro"/>
</dbReference>
<organism evidence="7 8">
    <name type="scientific">Pararhizobium polonicum</name>
    <dbReference type="NCBI Taxonomy" id="1612624"/>
    <lineage>
        <taxon>Bacteria</taxon>
        <taxon>Pseudomonadati</taxon>
        <taxon>Pseudomonadota</taxon>
        <taxon>Alphaproteobacteria</taxon>
        <taxon>Hyphomicrobiales</taxon>
        <taxon>Rhizobiaceae</taxon>
        <taxon>Rhizobium/Agrobacterium group</taxon>
        <taxon>Pararhizobium</taxon>
    </lineage>
</organism>
<reference evidence="7 8" key="1">
    <citation type="journal article" date="2016" name="Syst. Appl. Microbiol.">
        <title>Pararhizobium polonicum sp. nov. isolated from tumors on stone fruit rootstocks.</title>
        <authorList>
            <person name="Pulawska J."/>
            <person name="Kuzmanovic N."/>
            <person name="Willems A."/>
            <person name="Pothier J.F."/>
        </authorList>
    </citation>
    <scope>NUCLEOTIDE SEQUENCE [LARGE SCALE GENOMIC DNA]</scope>
    <source>
        <strain evidence="7 8">F5.1</strain>
    </source>
</reference>
<comment type="function">
    <text evidence="4">Forms an intersubunit bridge (bridge B4) with the 23S rRNA of the 50S subunit in the ribosome.</text>
</comment>